<sequence>MKNIILNKIETIDYHETKIKNGIAIFGSARINKGDFYYNKAFELSNKLSAAGYQIISGGGSGIMEAVIEGAADSKKNQLALTYLFHLSQIYFLIKNRYKI</sequence>
<dbReference type="SUPFAM" id="SSF102405">
    <property type="entry name" value="MCP/YpsA-like"/>
    <property type="match status" value="1"/>
</dbReference>
<dbReference type="PANTHER" id="PTHR43393">
    <property type="entry name" value="CYTOKININ RIBOSIDE 5'-MONOPHOSPHATE PHOSPHORIBOHYDROLASE"/>
    <property type="match status" value="1"/>
</dbReference>
<proteinExistence type="predicted"/>
<dbReference type="RefSeq" id="WP_072957538.1">
    <property type="nucleotide sequence ID" value="NZ_FQUH01000006.1"/>
</dbReference>
<reference evidence="2" key="1">
    <citation type="submission" date="2016-11" db="EMBL/GenBank/DDBJ databases">
        <authorList>
            <person name="Varghese N."/>
            <person name="Submissions S."/>
        </authorList>
    </citation>
    <scope>NUCLEOTIDE SEQUENCE [LARGE SCALE GENOMIC DNA]</scope>
    <source>
        <strain evidence="2">DSM 21264</strain>
    </source>
</reference>
<evidence type="ECO:0000313" key="1">
    <source>
        <dbReference type="EMBL" id="SHF13981.1"/>
    </source>
</evidence>
<dbReference type="Proteomes" id="UP000184159">
    <property type="component" value="Unassembled WGS sequence"/>
</dbReference>
<dbReference type="InterPro" id="IPR041164">
    <property type="entry name" value="LDcluster4"/>
</dbReference>
<evidence type="ECO:0000313" key="2">
    <source>
        <dbReference type="Proteomes" id="UP000184159"/>
    </source>
</evidence>
<dbReference type="Pfam" id="PF18306">
    <property type="entry name" value="LDcluster4"/>
    <property type="match status" value="1"/>
</dbReference>
<dbReference type="PANTHER" id="PTHR43393:SF2">
    <property type="entry name" value="CYTOKININ RIBOSIDE 5'-MONOPHOSPHATE PHOSPHORIBOHYDROLASE"/>
    <property type="match status" value="1"/>
</dbReference>
<dbReference type="GO" id="GO:0005829">
    <property type="term" value="C:cytosol"/>
    <property type="evidence" value="ECO:0007669"/>
    <property type="project" value="TreeGrafter"/>
</dbReference>
<dbReference type="InterPro" id="IPR052341">
    <property type="entry name" value="LOG_family_nucleotidases"/>
</dbReference>
<organism evidence="1 2">
    <name type="scientific">Vibrio gazogenes DSM 21264 = NBRC 103151</name>
    <dbReference type="NCBI Taxonomy" id="1123492"/>
    <lineage>
        <taxon>Bacteria</taxon>
        <taxon>Pseudomonadati</taxon>
        <taxon>Pseudomonadota</taxon>
        <taxon>Gammaproteobacteria</taxon>
        <taxon>Vibrionales</taxon>
        <taxon>Vibrionaceae</taxon>
        <taxon>Vibrio</taxon>
    </lineage>
</organism>
<name>A0A1M4Z7H5_VIBGA</name>
<accession>A0A1M4Z7H5</accession>
<gene>
    <name evidence="1" type="ORF">SAMN02745781_01504</name>
</gene>
<dbReference type="Gene3D" id="3.40.50.450">
    <property type="match status" value="1"/>
</dbReference>
<dbReference type="AlphaFoldDB" id="A0A1M4Z7H5"/>
<protein>
    <submittedName>
        <fullName evidence="1">Uncharacterized protein</fullName>
    </submittedName>
</protein>
<keyword evidence="2" id="KW-1185">Reference proteome</keyword>
<dbReference type="EMBL" id="FQUH01000006">
    <property type="protein sequence ID" value="SHF13981.1"/>
    <property type="molecule type" value="Genomic_DNA"/>
</dbReference>